<dbReference type="OMA" id="YRYWAEA"/>
<reference evidence="2" key="2">
    <citation type="submission" date="2018-04" db="EMBL/GenBank/DDBJ databases">
        <title>OnivRS2 (Oryza nivara Reference Sequence Version 2).</title>
        <authorList>
            <person name="Zhang J."/>
            <person name="Kudrna D."/>
            <person name="Lee S."/>
            <person name="Talag J."/>
            <person name="Rajasekar S."/>
            <person name="Welchert J."/>
            <person name="Hsing Y.-I."/>
            <person name="Wing R.A."/>
        </authorList>
    </citation>
    <scope>NUCLEOTIDE SEQUENCE [LARGE SCALE GENOMIC DNA]</scope>
    <source>
        <strain evidence="2">SL10</strain>
    </source>
</reference>
<dbReference type="Gramene" id="ONIVA05G02090.1">
    <property type="protein sequence ID" value="ONIVA05G02090.1"/>
    <property type="gene ID" value="ONIVA05G02090"/>
</dbReference>
<evidence type="ECO:0000313" key="2">
    <source>
        <dbReference type="EnsemblPlants" id="ONIVA05G02090.1"/>
    </source>
</evidence>
<dbReference type="HOGENOM" id="CLU_020188_6_0_1"/>
<dbReference type="Proteomes" id="UP000006591">
    <property type="component" value="Chromosome 5"/>
</dbReference>
<dbReference type="InterPro" id="IPR004158">
    <property type="entry name" value="DUF247_pln"/>
</dbReference>
<dbReference type="EnsemblPlants" id="ONIVA05G02090.1">
    <property type="protein sequence ID" value="ONIVA05G02090.1"/>
    <property type="gene ID" value="ONIVA05G02090"/>
</dbReference>
<accession>A0A0E0H8Y8</accession>
<dbReference type="STRING" id="4536.A0A0E0H8Y8"/>
<keyword evidence="3" id="KW-1185">Reference proteome</keyword>
<dbReference type="AlphaFoldDB" id="A0A0E0H8Y8"/>
<evidence type="ECO:0000313" key="3">
    <source>
        <dbReference type="Proteomes" id="UP000006591"/>
    </source>
</evidence>
<keyword evidence="1" id="KW-0812">Transmembrane</keyword>
<dbReference type="Pfam" id="PF03140">
    <property type="entry name" value="DUF247"/>
    <property type="match status" value="1"/>
</dbReference>
<keyword evidence="1" id="KW-0472">Membrane</keyword>
<sequence length="394" mass="45314">MEASSNAAKAASRRLWTMFVGKFYAEEEYVREMKDEEMVRMLLHDGCFIIKHLYNFVQGYNEEELYVTRWAPAQLRIDLGMLENQIPFFVLEEIFYHLTPQTFQRKTMMRQRKRHKLLVMAMWYMLKDWFQLPRHESDELYEVIAQEEVHHLLHLLHLAHAHLVNVDDDKGAVLGLRRRDGSATNQQQQGHDKDDDNAKAKANIVSAAQLRGLGVKISKAPTKRGGILDVRLRNGLLSPVLEVPALTVDQGTVQLLQNLVAYEQQATPPPSNDDEHPRDYFTTYAFLMYNLVSSTDDIAVLQEQGVLLNNFGSHETIIEYFKNLCRGNQRSGTEKTHIGKVLQGLRDCSQNKAYRYWAEAKKYMDSPVKILALIVSTLLAISTVLQTTVAFYPK</sequence>
<feature type="transmembrane region" description="Helical" evidence="1">
    <location>
        <begin position="370"/>
        <end position="392"/>
    </location>
</feature>
<reference evidence="2" key="1">
    <citation type="submission" date="2015-04" db="UniProtKB">
        <authorList>
            <consortium name="EnsemblPlants"/>
        </authorList>
    </citation>
    <scope>IDENTIFICATION</scope>
    <source>
        <strain evidence="2">SL10</strain>
    </source>
</reference>
<dbReference type="PANTHER" id="PTHR31170:SF25">
    <property type="entry name" value="BNAA09G04570D PROTEIN"/>
    <property type="match status" value="1"/>
</dbReference>
<keyword evidence="1" id="KW-1133">Transmembrane helix</keyword>
<protein>
    <submittedName>
        <fullName evidence="2">Uncharacterized protein</fullName>
    </submittedName>
</protein>
<evidence type="ECO:0000256" key="1">
    <source>
        <dbReference type="SAM" id="Phobius"/>
    </source>
</evidence>
<organism evidence="2">
    <name type="scientific">Oryza nivara</name>
    <name type="common">Indian wild rice</name>
    <name type="synonym">Oryza sativa f. spontanea</name>
    <dbReference type="NCBI Taxonomy" id="4536"/>
    <lineage>
        <taxon>Eukaryota</taxon>
        <taxon>Viridiplantae</taxon>
        <taxon>Streptophyta</taxon>
        <taxon>Embryophyta</taxon>
        <taxon>Tracheophyta</taxon>
        <taxon>Spermatophyta</taxon>
        <taxon>Magnoliopsida</taxon>
        <taxon>Liliopsida</taxon>
        <taxon>Poales</taxon>
        <taxon>Poaceae</taxon>
        <taxon>BOP clade</taxon>
        <taxon>Oryzoideae</taxon>
        <taxon>Oryzeae</taxon>
        <taxon>Oryzinae</taxon>
        <taxon>Oryza</taxon>
    </lineage>
</organism>
<proteinExistence type="predicted"/>
<dbReference type="PANTHER" id="PTHR31170">
    <property type="entry name" value="BNAC04G53230D PROTEIN"/>
    <property type="match status" value="1"/>
</dbReference>
<name>A0A0E0H8Y8_ORYNI</name>